<reference evidence="2" key="1">
    <citation type="submission" date="2016-10" db="EMBL/GenBank/DDBJ databases">
        <authorList>
            <person name="Varghese N."/>
            <person name="Submissions S."/>
        </authorList>
    </citation>
    <scope>NUCLEOTIDE SEQUENCE [LARGE SCALE GENOMIC DNA]</scope>
    <source>
        <strain evidence="2">DSM 25811 / CCM 8410 / LMG 26954 / E90</strain>
    </source>
</reference>
<evidence type="ECO:0000313" key="2">
    <source>
        <dbReference type="Proteomes" id="UP000198757"/>
    </source>
</evidence>
<dbReference type="InterPro" id="IPR029063">
    <property type="entry name" value="SAM-dependent_MTases_sf"/>
</dbReference>
<dbReference type="Gene3D" id="3.40.50.150">
    <property type="entry name" value="Vaccinia Virus protein VP39"/>
    <property type="match status" value="1"/>
</dbReference>
<dbReference type="GO" id="GO:0008168">
    <property type="term" value="F:methyltransferase activity"/>
    <property type="evidence" value="ECO:0007669"/>
    <property type="project" value="UniProtKB-KW"/>
</dbReference>
<gene>
    <name evidence="1" type="ORF">SAMN04487894_11556</name>
</gene>
<dbReference type="GO" id="GO:0032259">
    <property type="term" value="P:methylation"/>
    <property type="evidence" value="ECO:0007669"/>
    <property type="project" value="UniProtKB-KW"/>
</dbReference>
<keyword evidence="2" id="KW-1185">Reference proteome</keyword>
<proteinExistence type="predicted"/>
<protein>
    <submittedName>
        <fullName evidence="1">Methyltransferase domain-containing protein</fullName>
    </submittedName>
</protein>
<dbReference type="OrthoDB" id="323463at2"/>
<accession>A0A1G6YCQ3</accession>
<dbReference type="Pfam" id="PF13489">
    <property type="entry name" value="Methyltransf_23"/>
    <property type="match status" value="1"/>
</dbReference>
<organism evidence="1 2">
    <name type="scientific">Niabella drilacis (strain DSM 25811 / CCM 8410 / CCUG 62505 / LMG 26954 / E90)</name>
    <dbReference type="NCBI Taxonomy" id="1285928"/>
    <lineage>
        <taxon>Bacteria</taxon>
        <taxon>Pseudomonadati</taxon>
        <taxon>Bacteroidota</taxon>
        <taxon>Chitinophagia</taxon>
        <taxon>Chitinophagales</taxon>
        <taxon>Chitinophagaceae</taxon>
        <taxon>Niabella</taxon>
    </lineage>
</organism>
<dbReference type="Proteomes" id="UP000198757">
    <property type="component" value="Unassembled WGS sequence"/>
</dbReference>
<keyword evidence="1" id="KW-0808">Transferase</keyword>
<dbReference type="STRING" id="1285928.SAMN04487894_11556"/>
<dbReference type="PANTHER" id="PTHR43861">
    <property type="entry name" value="TRANS-ACONITATE 2-METHYLTRANSFERASE-RELATED"/>
    <property type="match status" value="1"/>
</dbReference>
<dbReference type="SUPFAM" id="SSF53335">
    <property type="entry name" value="S-adenosyl-L-methionine-dependent methyltransferases"/>
    <property type="match status" value="1"/>
</dbReference>
<keyword evidence="1" id="KW-0489">Methyltransferase</keyword>
<name>A0A1G6YCQ3_NIADE</name>
<sequence>MIEQQKIIDFYDDYIGYQVRVGINERIYGLYRRMIRLGLNKRSRVLELGCGIGSLTRLLAHCIKQGSIEAVDISPESVAYAGDHLSNAHTRFVTADIVRYTPTLKNIDFITLFDVLEHVPLSLHPALLNNLLKACTPQTKILINIPNPDSLVYDIEQGSEGLQIIDQPVVISTFIKDADQAGLKLDFFETYDIWHKNDYTFIQLSPRSTFEKTDLASRRSLFQKAVKKMQRIYFRTRYR</sequence>
<evidence type="ECO:0000313" key="1">
    <source>
        <dbReference type="EMBL" id="SDD87773.1"/>
    </source>
</evidence>
<dbReference type="CDD" id="cd02440">
    <property type="entry name" value="AdoMet_MTases"/>
    <property type="match status" value="1"/>
</dbReference>
<dbReference type="EMBL" id="FMZO01000015">
    <property type="protein sequence ID" value="SDD87773.1"/>
    <property type="molecule type" value="Genomic_DNA"/>
</dbReference>
<dbReference type="RefSeq" id="WP_090392140.1">
    <property type="nucleotide sequence ID" value="NZ_FMZO01000015.1"/>
</dbReference>
<dbReference type="AlphaFoldDB" id="A0A1G6YCQ3"/>